<organism evidence="2 3">
    <name type="scientific">Chloroflexus aggregans (strain MD-66 / DSM 9485)</name>
    <dbReference type="NCBI Taxonomy" id="326427"/>
    <lineage>
        <taxon>Bacteria</taxon>
        <taxon>Bacillati</taxon>
        <taxon>Chloroflexota</taxon>
        <taxon>Chloroflexia</taxon>
        <taxon>Chloroflexales</taxon>
        <taxon>Chloroflexineae</taxon>
        <taxon>Chloroflexaceae</taxon>
        <taxon>Chloroflexus</taxon>
    </lineage>
</organism>
<keyword evidence="1" id="KW-0812">Transmembrane</keyword>
<keyword evidence="1" id="KW-1133">Transmembrane helix</keyword>
<keyword evidence="1" id="KW-0472">Membrane</keyword>
<dbReference type="RefSeq" id="WP_012615765.1">
    <property type="nucleotide sequence ID" value="NC_011831.1"/>
</dbReference>
<reference evidence="2" key="1">
    <citation type="submission" date="2008-12" db="EMBL/GenBank/DDBJ databases">
        <title>Complete sequence of Chloroflexus aggregans DSM 9485.</title>
        <authorList>
            <consortium name="US DOE Joint Genome Institute"/>
            <person name="Lucas S."/>
            <person name="Copeland A."/>
            <person name="Lapidus A."/>
            <person name="Glavina del Rio T."/>
            <person name="Dalin E."/>
            <person name="Tice H."/>
            <person name="Pitluck S."/>
            <person name="Foster B."/>
            <person name="Larimer F."/>
            <person name="Land M."/>
            <person name="Hauser L."/>
            <person name="Kyrpides N."/>
            <person name="Mikhailova N."/>
            <person name="Bryant D."/>
            <person name="Richardson P."/>
        </authorList>
    </citation>
    <scope>NUCLEOTIDE SEQUENCE</scope>
    <source>
        <strain evidence="2">DSM 9485</strain>
    </source>
</reference>
<dbReference type="eggNOG" id="COG1287">
    <property type="taxonomic scope" value="Bacteria"/>
</dbReference>
<keyword evidence="3" id="KW-1185">Reference proteome</keyword>
<evidence type="ECO:0008006" key="4">
    <source>
        <dbReference type="Google" id="ProtNLM"/>
    </source>
</evidence>
<protein>
    <recommendedName>
        <fullName evidence="4">Glycosyltransferase RgtA/B/C/D-like domain-containing protein</fullName>
    </recommendedName>
</protein>
<dbReference type="Proteomes" id="UP000002508">
    <property type="component" value="Chromosome"/>
</dbReference>
<evidence type="ECO:0000256" key="1">
    <source>
        <dbReference type="SAM" id="Phobius"/>
    </source>
</evidence>
<dbReference type="KEGG" id="cag:Cagg_0457"/>
<dbReference type="STRING" id="326427.Cagg_0457"/>
<feature type="transmembrane region" description="Helical" evidence="1">
    <location>
        <begin position="101"/>
        <end position="122"/>
    </location>
</feature>
<feature type="transmembrane region" description="Helical" evidence="1">
    <location>
        <begin position="7"/>
        <end position="30"/>
    </location>
</feature>
<evidence type="ECO:0000313" key="3">
    <source>
        <dbReference type="Proteomes" id="UP000002508"/>
    </source>
</evidence>
<dbReference type="EMBL" id="CP001337">
    <property type="protein sequence ID" value="ACL23399.1"/>
    <property type="molecule type" value="Genomic_DNA"/>
</dbReference>
<dbReference type="AlphaFoldDB" id="B8G3L6"/>
<evidence type="ECO:0000313" key="2">
    <source>
        <dbReference type="EMBL" id="ACL23399.1"/>
    </source>
</evidence>
<feature type="transmembrane region" description="Helical" evidence="1">
    <location>
        <begin position="201"/>
        <end position="222"/>
    </location>
</feature>
<dbReference type="HOGENOM" id="CLU_1238384_0_0_0"/>
<proteinExistence type="predicted"/>
<feature type="transmembrane region" description="Helical" evidence="1">
    <location>
        <begin position="129"/>
        <end position="146"/>
    </location>
</feature>
<dbReference type="OrthoDB" id="147976at2"/>
<sequence>MTSRMRWCYDAAVLLFFLGVTILMTWPLILRIGDSVIGWVGDNFYFVWLIGWIQKSLYALENPLTVPILNYPEGWNLAYNEMTPAMVLIAIPVSMVGGPVLGYNFSILASFVLSGLGMYLWVQRVTKNIFAGVIAGMIFAFAPYRLCHMLGHLNLMGTQWFPFFFMGLDKLLRNPPWSWKNVLTTACFLGLIGLTSQYYLMYTMVLSIFLYCGVCIPIPPIFN</sequence>
<name>B8G3L6_CHLAD</name>
<gene>
    <name evidence="2" type="ordered locus">Cagg_0457</name>
</gene>
<accession>B8G3L6</accession>